<keyword evidence="3" id="KW-0677">Repeat</keyword>
<proteinExistence type="inferred from homology"/>
<comment type="similarity">
    <text evidence="2">Belongs to the IFT56 family.</text>
</comment>
<dbReference type="InterPro" id="IPR011990">
    <property type="entry name" value="TPR-like_helical_dom_sf"/>
</dbReference>
<keyword evidence="5" id="KW-0966">Cell projection</keyword>
<dbReference type="GO" id="GO:0097546">
    <property type="term" value="C:ciliary base"/>
    <property type="evidence" value="ECO:0007669"/>
    <property type="project" value="TreeGrafter"/>
</dbReference>
<evidence type="ECO:0000256" key="2">
    <source>
        <dbReference type="ARBA" id="ARBA00007834"/>
    </source>
</evidence>
<dbReference type="InterPro" id="IPR030511">
    <property type="entry name" value="TTC26"/>
</dbReference>
<accession>A0A7R9EL62</accession>
<evidence type="ECO:0000256" key="4">
    <source>
        <dbReference type="ARBA" id="ARBA00022803"/>
    </source>
</evidence>
<comment type="subcellular location">
    <subcellularLocation>
        <location evidence="1">Cell projection</location>
        <location evidence="1">Cilium</location>
    </subcellularLocation>
</comment>
<dbReference type="GO" id="GO:0035720">
    <property type="term" value="P:intraciliary anterograde transport"/>
    <property type="evidence" value="ECO:0007669"/>
    <property type="project" value="TreeGrafter"/>
</dbReference>
<feature type="compositionally biased region" description="Basic and acidic residues" evidence="6">
    <location>
        <begin position="96"/>
        <end position="105"/>
    </location>
</feature>
<dbReference type="EMBL" id="OB807575">
    <property type="protein sequence ID" value="CAD7436051.1"/>
    <property type="molecule type" value="Genomic_DNA"/>
</dbReference>
<evidence type="ECO:0000313" key="7">
    <source>
        <dbReference type="EMBL" id="CAD7436051.1"/>
    </source>
</evidence>
<organism evidence="7">
    <name type="scientific">Timema monikensis</name>
    <dbReference type="NCBI Taxonomy" id="170555"/>
    <lineage>
        <taxon>Eukaryota</taxon>
        <taxon>Metazoa</taxon>
        <taxon>Ecdysozoa</taxon>
        <taxon>Arthropoda</taxon>
        <taxon>Hexapoda</taxon>
        <taxon>Insecta</taxon>
        <taxon>Pterygota</taxon>
        <taxon>Neoptera</taxon>
        <taxon>Polyneoptera</taxon>
        <taxon>Phasmatodea</taxon>
        <taxon>Timematodea</taxon>
        <taxon>Timematoidea</taxon>
        <taxon>Timematidae</taxon>
        <taxon>Timema</taxon>
    </lineage>
</organism>
<keyword evidence="4" id="KW-0802">TPR repeat</keyword>
<dbReference type="PANTHER" id="PTHR14781:SF0">
    <property type="entry name" value="INTRAFLAGELLAR TRANSPORT PROTEIN 56"/>
    <property type="match status" value="1"/>
</dbReference>
<feature type="region of interest" description="Disordered" evidence="6">
    <location>
        <begin position="77"/>
        <end position="105"/>
    </location>
</feature>
<dbReference type="Gene3D" id="1.25.40.10">
    <property type="entry name" value="Tetratricopeptide repeat domain"/>
    <property type="match status" value="1"/>
</dbReference>
<name>A0A7R9EL62_9NEOP</name>
<dbReference type="PANTHER" id="PTHR14781">
    <property type="entry name" value="INTRAFLAGELLAR TRANSPORT PROTEIN 56"/>
    <property type="match status" value="1"/>
</dbReference>
<evidence type="ECO:0000256" key="6">
    <source>
        <dbReference type="SAM" id="MobiDB-lite"/>
    </source>
</evidence>
<evidence type="ECO:0000256" key="1">
    <source>
        <dbReference type="ARBA" id="ARBA00004138"/>
    </source>
</evidence>
<evidence type="ECO:0000256" key="3">
    <source>
        <dbReference type="ARBA" id="ARBA00022737"/>
    </source>
</evidence>
<dbReference type="GO" id="GO:0030992">
    <property type="term" value="C:intraciliary transport particle B"/>
    <property type="evidence" value="ECO:0007669"/>
    <property type="project" value="TreeGrafter"/>
</dbReference>
<dbReference type="AlphaFoldDB" id="A0A7R9EL62"/>
<evidence type="ECO:0000256" key="5">
    <source>
        <dbReference type="ARBA" id="ARBA00023273"/>
    </source>
</evidence>
<gene>
    <name evidence="7" type="ORF">TMSB3V08_LOCUS12697</name>
</gene>
<dbReference type="GO" id="GO:0035735">
    <property type="term" value="P:intraciliary transport involved in cilium assembly"/>
    <property type="evidence" value="ECO:0007669"/>
    <property type="project" value="TreeGrafter"/>
</dbReference>
<dbReference type="GO" id="GO:0036064">
    <property type="term" value="C:ciliary basal body"/>
    <property type="evidence" value="ECO:0007669"/>
    <property type="project" value="TreeGrafter"/>
</dbReference>
<dbReference type="SUPFAM" id="SSF48452">
    <property type="entry name" value="TPR-like"/>
    <property type="match status" value="1"/>
</dbReference>
<reference evidence="7" key="1">
    <citation type="submission" date="2020-11" db="EMBL/GenBank/DDBJ databases">
        <authorList>
            <person name="Tran Van P."/>
        </authorList>
    </citation>
    <scope>NUCLEOTIDE SEQUENCE</scope>
</reference>
<dbReference type="GO" id="GO:0120170">
    <property type="term" value="F:intraciliary transport particle B binding"/>
    <property type="evidence" value="ECO:0007669"/>
    <property type="project" value="TreeGrafter"/>
</dbReference>
<sequence>MTTFAWGLAKRKVIAASGCRKVPILCPGPHERNRSFLKVGYPDIVIHEALIIRYYNRRTFIQELTCRAIQSLSEKSRVSSQGRQRRSQKLPCRTEQQGEGKKEAMKREHVKVAQQYFQLVGSSSSECDTIPGRQCMASCFFLLRQFEDVLIYLSSIKSFFSNDDSFNFNYAQAQAANGNFKEAEDTFLRESARGLRVYQPPGALLRNEQENLSVPPTDVMNKKPQAAWELYLKMETSSDSFSLLQLLANDCYKMGQFWFAAKAFDMLERLDPNPEHWEGKRGACTGVFQRIIAQQQPKELLTDVIQLLRNTANSQVEHIIRVMKRWAKDNRVNI</sequence>
<protein>
    <submittedName>
        <fullName evidence="7">Uncharacterized protein</fullName>
    </submittedName>
</protein>